<feature type="region of interest" description="Disordered" evidence="1">
    <location>
        <begin position="21"/>
        <end position="78"/>
    </location>
</feature>
<organism evidence="2 3">
    <name type="scientific">Gymnopilus dilepis</name>
    <dbReference type="NCBI Taxonomy" id="231916"/>
    <lineage>
        <taxon>Eukaryota</taxon>
        <taxon>Fungi</taxon>
        <taxon>Dikarya</taxon>
        <taxon>Basidiomycota</taxon>
        <taxon>Agaricomycotina</taxon>
        <taxon>Agaricomycetes</taxon>
        <taxon>Agaricomycetidae</taxon>
        <taxon>Agaricales</taxon>
        <taxon>Agaricineae</taxon>
        <taxon>Hymenogastraceae</taxon>
        <taxon>Gymnopilus</taxon>
    </lineage>
</organism>
<feature type="compositionally biased region" description="Basic and acidic residues" evidence="1">
    <location>
        <begin position="22"/>
        <end position="39"/>
    </location>
</feature>
<dbReference type="InParanoid" id="A0A409W593"/>
<dbReference type="Proteomes" id="UP000284706">
    <property type="component" value="Unassembled WGS sequence"/>
</dbReference>
<evidence type="ECO:0000313" key="3">
    <source>
        <dbReference type="Proteomes" id="UP000284706"/>
    </source>
</evidence>
<gene>
    <name evidence="2" type="ORF">CVT26_010769</name>
</gene>
<accession>A0A409W593</accession>
<evidence type="ECO:0000313" key="2">
    <source>
        <dbReference type="EMBL" id="PPQ73683.1"/>
    </source>
</evidence>
<name>A0A409W593_9AGAR</name>
<reference evidence="2 3" key="1">
    <citation type="journal article" date="2018" name="Evol. Lett.">
        <title>Horizontal gene cluster transfer increased hallucinogenic mushroom diversity.</title>
        <authorList>
            <person name="Reynolds H.T."/>
            <person name="Vijayakumar V."/>
            <person name="Gluck-Thaler E."/>
            <person name="Korotkin H.B."/>
            <person name="Matheny P.B."/>
            <person name="Slot J.C."/>
        </authorList>
    </citation>
    <scope>NUCLEOTIDE SEQUENCE [LARGE SCALE GENOMIC DNA]</scope>
    <source>
        <strain evidence="2 3">SRW20</strain>
    </source>
</reference>
<dbReference type="EMBL" id="NHYE01005390">
    <property type="protein sequence ID" value="PPQ73683.1"/>
    <property type="molecule type" value="Genomic_DNA"/>
</dbReference>
<evidence type="ECO:0000256" key="1">
    <source>
        <dbReference type="SAM" id="MobiDB-lite"/>
    </source>
</evidence>
<proteinExistence type="predicted"/>
<dbReference type="AlphaFoldDB" id="A0A409W593"/>
<keyword evidence="3" id="KW-1185">Reference proteome</keyword>
<protein>
    <submittedName>
        <fullName evidence="2">Uncharacterized protein</fullName>
    </submittedName>
</protein>
<dbReference type="OrthoDB" id="3056508at2759"/>
<sequence>MELENECRRLQHSLEAAQIRNFIDEQRPAARSTEIDDNPKSSLQPDISLQSENSSKKKSKQKQVPAEEPKKSKGIPESSVNLKAVKELFSGV</sequence>
<comment type="caution">
    <text evidence="2">The sequence shown here is derived from an EMBL/GenBank/DDBJ whole genome shotgun (WGS) entry which is preliminary data.</text>
</comment>